<name>A0A2T7NBY4_POMCA</name>
<feature type="domain" description="Protein kinase" evidence="3">
    <location>
        <begin position="119"/>
        <end position="211"/>
    </location>
</feature>
<evidence type="ECO:0000313" key="5">
    <source>
        <dbReference type="Proteomes" id="UP000245119"/>
    </source>
</evidence>
<keyword evidence="2" id="KW-1133">Transmembrane helix</keyword>
<reference evidence="4 5" key="1">
    <citation type="submission" date="2018-04" db="EMBL/GenBank/DDBJ databases">
        <title>The genome of golden apple snail Pomacea canaliculata provides insight into stress tolerance and invasive adaptation.</title>
        <authorList>
            <person name="Liu C."/>
            <person name="Liu B."/>
            <person name="Ren Y."/>
            <person name="Zhang Y."/>
            <person name="Wang H."/>
            <person name="Li S."/>
            <person name="Jiang F."/>
            <person name="Yin L."/>
            <person name="Zhang G."/>
            <person name="Qian W."/>
            <person name="Fan W."/>
        </authorList>
    </citation>
    <scope>NUCLEOTIDE SEQUENCE [LARGE SCALE GENOMIC DNA]</scope>
    <source>
        <strain evidence="4">SZHN2017</strain>
        <tissue evidence="4">Muscle</tissue>
    </source>
</reference>
<keyword evidence="5" id="KW-1185">Reference proteome</keyword>
<accession>A0A2T7NBY4</accession>
<dbReference type="EMBL" id="PZQS01000014">
    <property type="protein sequence ID" value="PVD18678.1"/>
    <property type="molecule type" value="Genomic_DNA"/>
</dbReference>
<feature type="transmembrane region" description="Helical" evidence="2">
    <location>
        <begin position="6"/>
        <end position="23"/>
    </location>
</feature>
<keyword evidence="2" id="KW-0812">Transmembrane</keyword>
<dbReference type="GO" id="GO:0005524">
    <property type="term" value="F:ATP binding"/>
    <property type="evidence" value="ECO:0007669"/>
    <property type="project" value="InterPro"/>
</dbReference>
<dbReference type="AlphaFoldDB" id="A0A2T7NBY4"/>
<dbReference type="Gene3D" id="3.30.200.20">
    <property type="entry name" value="Phosphorylase Kinase, domain 1"/>
    <property type="match status" value="1"/>
</dbReference>
<keyword evidence="2" id="KW-0472">Membrane</keyword>
<organism evidence="4 5">
    <name type="scientific">Pomacea canaliculata</name>
    <name type="common">Golden apple snail</name>
    <dbReference type="NCBI Taxonomy" id="400727"/>
    <lineage>
        <taxon>Eukaryota</taxon>
        <taxon>Metazoa</taxon>
        <taxon>Spiralia</taxon>
        <taxon>Lophotrochozoa</taxon>
        <taxon>Mollusca</taxon>
        <taxon>Gastropoda</taxon>
        <taxon>Caenogastropoda</taxon>
        <taxon>Architaenioglossa</taxon>
        <taxon>Ampullarioidea</taxon>
        <taxon>Ampullariidae</taxon>
        <taxon>Pomacea</taxon>
    </lineage>
</organism>
<dbReference type="InterPro" id="IPR050122">
    <property type="entry name" value="RTK"/>
</dbReference>
<protein>
    <recommendedName>
        <fullName evidence="3">Protein kinase domain-containing protein</fullName>
    </recommendedName>
</protein>
<sequence>MYIVIAPCVAALVIIVLTPLIVIRIRRRKLARQTGNCRSRRKLPTPGAKTESRQREAMPLTGLYLVDNPNYDDTSAHKLSHSSAWSPLLSTSLTLTVRVVSFSPLADVSAKHAFLTINHPLHPGAGGGAFGRVYLGTCTHLFKGEITLVAVKTLKGEPSDVTRADFEREAELLSGLQHNNIVTFYGVCTEGDTLMMIFEFMENGDLNNYLR</sequence>
<dbReference type="Proteomes" id="UP000245119">
    <property type="component" value="Linkage Group LG14"/>
</dbReference>
<dbReference type="GO" id="GO:0051897">
    <property type="term" value="P:positive regulation of phosphatidylinositol 3-kinase/protein kinase B signal transduction"/>
    <property type="evidence" value="ECO:0007669"/>
    <property type="project" value="TreeGrafter"/>
</dbReference>
<dbReference type="Pfam" id="PF07714">
    <property type="entry name" value="PK_Tyr_Ser-Thr"/>
    <property type="match status" value="1"/>
</dbReference>
<dbReference type="PANTHER" id="PTHR24416">
    <property type="entry name" value="TYROSINE-PROTEIN KINASE RECEPTOR"/>
    <property type="match status" value="1"/>
</dbReference>
<dbReference type="InterPro" id="IPR011009">
    <property type="entry name" value="Kinase-like_dom_sf"/>
</dbReference>
<dbReference type="GO" id="GO:0004714">
    <property type="term" value="F:transmembrane receptor protein tyrosine kinase activity"/>
    <property type="evidence" value="ECO:0007669"/>
    <property type="project" value="TreeGrafter"/>
</dbReference>
<dbReference type="InterPro" id="IPR001245">
    <property type="entry name" value="Ser-Thr/Tyr_kinase_cat_dom"/>
</dbReference>
<dbReference type="PANTHER" id="PTHR24416:SF614">
    <property type="entry name" value="PROTEIN KINASE DOMAIN-CONTAINING PROTEIN"/>
    <property type="match status" value="1"/>
</dbReference>
<dbReference type="GO" id="GO:0007169">
    <property type="term" value="P:cell surface receptor protein tyrosine kinase signaling pathway"/>
    <property type="evidence" value="ECO:0007669"/>
    <property type="project" value="TreeGrafter"/>
</dbReference>
<dbReference type="GO" id="GO:0043235">
    <property type="term" value="C:receptor complex"/>
    <property type="evidence" value="ECO:0007669"/>
    <property type="project" value="TreeGrafter"/>
</dbReference>
<proteinExistence type="predicted"/>
<dbReference type="GO" id="GO:0005886">
    <property type="term" value="C:plasma membrane"/>
    <property type="evidence" value="ECO:0007669"/>
    <property type="project" value="TreeGrafter"/>
</dbReference>
<dbReference type="GO" id="GO:0010976">
    <property type="term" value="P:positive regulation of neuron projection development"/>
    <property type="evidence" value="ECO:0007669"/>
    <property type="project" value="TreeGrafter"/>
</dbReference>
<dbReference type="InterPro" id="IPR000719">
    <property type="entry name" value="Prot_kinase_dom"/>
</dbReference>
<gene>
    <name evidence="4" type="ORF">C0Q70_21228</name>
</gene>
<dbReference type="PROSITE" id="PS50011">
    <property type="entry name" value="PROTEIN_KINASE_DOM"/>
    <property type="match status" value="1"/>
</dbReference>
<dbReference type="STRING" id="400727.A0A2T7NBY4"/>
<dbReference type="SUPFAM" id="SSF56112">
    <property type="entry name" value="Protein kinase-like (PK-like)"/>
    <property type="match status" value="1"/>
</dbReference>
<evidence type="ECO:0000313" key="4">
    <source>
        <dbReference type="EMBL" id="PVD18678.1"/>
    </source>
</evidence>
<evidence type="ECO:0000256" key="2">
    <source>
        <dbReference type="SAM" id="Phobius"/>
    </source>
</evidence>
<comment type="caution">
    <text evidence="4">The sequence shown here is derived from an EMBL/GenBank/DDBJ whole genome shotgun (WGS) entry which is preliminary data.</text>
</comment>
<evidence type="ECO:0000256" key="1">
    <source>
        <dbReference type="SAM" id="MobiDB-lite"/>
    </source>
</evidence>
<evidence type="ECO:0000259" key="3">
    <source>
        <dbReference type="PROSITE" id="PS50011"/>
    </source>
</evidence>
<feature type="region of interest" description="Disordered" evidence="1">
    <location>
        <begin position="34"/>
        <end position="54"/>
    </location>
</feature>
<dbReference type="OrthoDB" id="3256376at2759"/>